<dbReference type="EMBL" id="NBTZ01000040">
    <property type="protein sequence ID" value="OTP76195.1"/>
    <property type="molecule type" value="Genomic_DNA"/>
</dbReference>
<evidence type="ECO:0000259" key="1">
    <source>
        <dbReference type="PROSITE" id="PS51819"/>
    </source>
</evidence>
<keyword evidence="2" id="KW-0223">Dioxygenase</keyword>
<dbReference type="AlphaFoldDB" id="A0A242MXS8"/>
<dbReference type="RefSeq" id="WP_086386378.1">
    <property type="nucleotide sequence ID" value="NZ_NBTZ01000040.1"/>
</dbReference>
<dbReference type="InterPro" id="IPR004360">
    <property type="entry name" value="Glyas_Fos-R_dOase_dom"/>
</dbReference>
<dbReference type="InterPro" id="IPR037523">
    <property type="entry name" value="VOC_core"/>
</dbReference>
<name>A0A242MXS8_CABSO</name>
<sequence>MKSLPQLNHLGLYTAHFDAMEKFYVDVIGMVVTDRGTVARLGGVKIIFLSANADQHHQLALVENAATTGPSCVNQIAFKVKSLEELRSAHERIQSATSQPALTIDHGNAWSLYALDPDGNGIEVYLDTPWQIAQPHSRPFDLSASDESIMAATEIAVRADPTFQLAGDWTAALAERLA</sequence>
<dbReference type="InterPro" id="IPR050383">
    <property type="entry name" value="GlyoxalaseI/FosfomycinResist"/>
</dbReference>
<reference evidence="2 3" key="1">
    <citation type="submission" date="2017-03" db="EMBL/GenBank/DDBJ databases">
        <title>Genome analysis of strain PAMC 26577.</title>
        <authorList>
            <person name="Oh H.-M."/>
            <person name="Yang J.-A."/>
        </authorList>
    </citation>
    <scope>NUCLEOTIDE SEQUENCE [LARGE SCALE GENOMIC DNA]</scope>
    <source>
        <strain evidence="2 3">PAMC 26577</strain>
    </source>
</reference>
<dbReference type="PROSITE" id="PS51819">
    <property type="entry name" value="VOC"/>
    <property type="match status" value="1"/>
</dbReference>
<evidence type="ECO:0000313" key="2">
    <source>
        <dbReference type="EMBL" id="OTP76195.1"/>
    </source>
</evidence>
<proteinExistence type="predicted"/>
<feature type="domain" description="VOC" evidence="1">
    <location>
        <begin position="6"/>
        <end position="127"/>
    </location>
</feature>
<evidence type="ECO:0000313" key="3">
    <source>
        <dbReference type="Proteomes" id="UP000195221"/>
    </source>
</evidence>
<keyword evidence="2" id="KW-0560">Oxidoreductase</keyword>
<dbReference type="Pfam" id="PF00903">
    <property type="entry name" value="Glyoxalase"/>
    <property type="match status" value="1"/>
</dbReference>
<dbReference type="SUPFAM" id="SSF54593">
    <property type="entry name" value="Glyoxalase/Bleomycin resistance protein/Dihydroxybiphenyl dioxygenase"/>
    <property type="match status" value="1"/>
</dbReference>
<gene>
    <name evidence="2" type="ORF">PAMC26577_11590</name>
</gene>
<dbReference type="InterPro" id="IPR029068">
    <property type="entry name" value="Glyas_Bleomycin-R_OHBP_Dase"/>
</dbReference>
<comment type="caution">
    <text evidence="2">The sequence shown here is derived from an EMBL/GenBank/DDBJ whole genome shotgun (WGS) entry which is preliminary data.</text>
</comment>
<dbReference type="Gene3D" id="3.10.180.10">
    <property type="entry name" value="2,3-Dihydroxybiphenyl 1,2-Dioxygenase, domain 1"/>
    <property type="match status" value="1"/>
</dbReference>
<dbReference type="GO" id="GO:0051213">
    <property type="term" value="F:dioxygenase activity"/>
    <property type="evidence" value="ECO:0007669"/>
    <property type="project" value="UniProtKB-KW"/>
</dbReference>
<organism evidence="2 3">
    <name type="scientific">Caballeronia sordidicola</name>
    <name type="common">Burkholderia sordidicola</name>
    <dbReference type="NCBI Taxonomy" id="196367"/>
    <lineage>
        <taxon>Bacteria</taxon>
        <taxon>Pseudomonadati</taxon>
        <taxon>Pseudomonadota</taxon>
        <taxon>Betaproteobacteria</taxon>
        <taxon>Burkholderiales</taxon>
        <taxon>Burkholderiaceae</taxon>
        <taxon>Caballeronia</taxon>
    </lineage>
</organism>
<protein>
    <submittedName>
        <fullName evidence="2">Putative ring-cleavage dioxygenase</fullName>
    </submittedName>
</protein>
<accession>A0A242MXS8</accession>
<dbReference type="PANTHER" id="PTHR21366">
    <property type="entry name" value="GLYOXALASE FAMILY PROTEIN"/>
    <property type="match status" value="1"/>
</dbReference>
<dbReference type="Proteomes" id="UP000195221">
    <property type="component" value="Unassembled WGS sequence"/>
</dbReference>